<dbReference type="InterPro" id="IPR003593">
    <property type="entry name" value="AAA+_ATPase"/>
</dbReference>
<dbReference type="Pfam" id="PF13401">
    <property type="entry name" value="AAA_22"/>
    <property type="match status" value="1"/>
</dbReference>
<dbReference type="GO" id="GO:0003688">
    <property type="term" value="F:DNA replication origin binding"/>
    <property type="evidence" value="ECO:0007669"/>
    <property type="project" value="TreeGrafter"/>
</dbReference>
<evidence type="ECO:0000256" key="3">
    <source>
        <dbReference type="SAM" id="MobiDB-lite"/>
    </source>
</evidence>
<evidence type="ECO:0000313" key="5">
    <source>
        <dbReference type="EMBL" id="GMM52965.1"/>
    </source>
</evidence>
<evidence type="ECO:0000313" key="6">
    <source>
        <dbReference type="Proteomes" id="UP001362899"/>
    </source>
</evidence>
<reference evidence="5 6" key="1">
    <citation type="journal article" date="2023" name="Elife">
        <title>Identification of key yeast species and microbe-microbe interactions impacting larval growth of Drosophila in the wild.</title>
        <authorList>
            <person name="Mure A."/>
            <person name="Sugiura Y."/>
            <person name="Maeda R."/>
            <person name="Honda K."/>
            <person name="Sakurai N."/>
            <person name="Takahashi Y."/>
            <person name="Watada M."/>
            <person name="Katoh T."/>
            <person name="Gotoh A."/>
            <person name="Gotoh Y."/>
            <person name="Taniguchi I."/>
            <person name="Nakamura K."/>
            <person name="Hayashi T."/>
            <person name="Katayama T."/>
            <person name="Uemura T."/>
            <person name="Hattori Y."/>
        </authorList>
    </citation>
    <scope>NUCLEOTIDE SEQUENCE [LARGE SCALE GENOMIC DNA]</scope>
    <source>
        <strain evidence="5 6">SB-73</strain>
    </source>
</reference>
<accession>A0AAV5RNG3</accession>
<dbReference type="GO" id="GO:0005634">
    <property type="term" value="C:nucleus"/>
    <property type="evidence" value="ECO:0007669"/>
    <property type="project" value="TreeGrafter"/>
</dbReference>
<dbReference type="SUPFAM" id="SSF52540">
    <property type="entry name" value="P-loop containing nucleoside triphosphate hydrolases"/>
    <property type="match status" value="1"/>
</dbReference>
<keyword evidence="6" id="KW-1185">Reference proteome</keyword>
<dbReference type="Gene3D" id="1.10.8.60">
    <property type="match status" value="1"/>
</dbReference>
<comment type="similarity">
    <text evidence="1">Belongs to the CDC6/cdc18 family.</text>
</comment>
<dbReference type="SMART" id="SM00382">
    <property type="entry name" value="AAA"/>
    <property type="match status" value="1"/>
</dbReference>
<dbReference type="GO" id="GO:0033314">
    <property type="term" value="P:mitotic DNA replication checkpoint signaling"/>
    <property type="evidence" value="ECO:0007669"/>
    <property type="project" value="TreeGrafter"/>
</dbReference>
<evidence type="ECO:0000256" key="2">
    <source>
        <dbReference type="ARBA" id="ARBA00022705"/>
    </source>
</evidence>
<sequence>MSGVPIRRVTVRREPSTPRKRHTVGLLTPEGTPEKKQKTDIKQLFPEDRELHFDVGATAADTTSEKLETKNIDTSTLLTPTKKSPVSSKIATATKDDPSEDIFFLGKSLFQRGSKISKVVGRDAEKKKIASVINDNVANRTSAALYVSGLPGTGKSALVNELIGSKHLAKAHVASLNCMTIDKPEQTYSIIAKQFGYLKMSENKDKQEAIEILRKQLSRKDTSHVLVMDELDQIVTADQEVLFKLFEWSCGGSTNLVLIGIANAIDLTDRFLPRLQAHRLKPEVIAFKPYTTQGITEIIEARLKQLPKHLNKLMHPAAVRICAAKTAANSGDLRKAFDICRRSIEVIESEGKDMVTTQTVAKVCQSAFGGVNARERLQLLNFQQKAVLCVLMKQERTNPSANITVIQAFHEYAERCSKNSVFNSLAYPEYMEVVNALEAAGLVAVTGLCFKKGLGSHGSNRISRGGSGASSAKGADGCRDDFGLRKISSRAQLLDVVTDLADNDPLRDILM</sequence>
<dbReference type="InterPro" id="IPR054425">
    <property type="entry name" value="Cdc6_ORC1-like_ATPase_lid"/>
</dbReference>
<dbReference type="GO" id="GO:0006270">
    <property type="term" value="P:DNA replication initiation"/>
    <property type="evidence" value="ECO:0007669"/>
    <property type="project" value="TreeGrafter"/>
</dbReference>
<proteinExistence type="inferred from homology"/>
<evidence type="ECO:0000259" key="4">
    <source>
        <dbReference type="SMART" id="SM00382"/>
    </source>
</evidence>
<dbReference type="InterPro" id="IPR050311">
    <property type="entry name" value="ORC1/CDC6"/>
</dbReference>
<dbReference type="PANTHER" id="PTHR10763:SF26">
    <property type="entry name" value="CELL DIVISION CONTROL PROTEIN 6 HOMOLOG"/>
    <property type="match status" value="1"/>
</dbReference>
<name>A0AAV5RNG3_STABA</name>
<dbReference type="CDD" id="cd00009">
    <property type="entry name" value="AAA"/>
    <property type="match status" value="1"/>
</dbReference>
<dbReference type="PANTHER" id="PTHR10763">
    <property type="entry name" value="CELL DIVISION CONTROL PROTEIN 6-RELATED"/>
    <property type="match status" value="1"/>
</dbReference>
<dbReference type="AlphaFoldDB" id="A0AAV5RNG3"/>
<dbReference type="Pfam" id="PF22606">
    <property type="entry name" value="Cdc6-ORC-like_ATPase_lid"/>
    <property type="match status" value="1"/>
</dbReference>
<dbReference type="InterPro" id="IPR015163">
    <property type="entry name" value="Cdc6_C"/>
</dbReference>
<feature type="region of interest" description="Disordered" evidence="3">
    <location>
        <begin position="1"/>
        <end position="39"/>
    </location>
</feature>
<dbReference type="Proteomes" id="UP001362899">
    <property type="component" value="Unassembled WGS sequence"/>
</dbReference>
<dbReference type="Gene3D" id="3.40.50.300">
    <property type="entry name" value="P-loop containing nucleotide triphosphate hydrolases"/>
    <property type="match status" value="1"/>
</dbReference>
<dbReference type="InterPro" id="IPR027417">
    <property type="entry name" value="P-loop_NTPase"/>
</dbReference>
<dbReference type="GO" id="GO:0016887">
    <property type="term" value="F:ATP hydrolysis activity"/>
    <property type="evidence" value="ECO:0007669"/>
    <property type="project" value="InterPro"/>
</dbReference>
<dbReference type="EMBL" id="BTGC01000008">
    <property type="protein sequence ID" value="GMM52965.1"/>
    <property type="molecule type" value="Genomic_DNA"/>
</dbReference>
<comment type="caution">
    <text evidence="5">The sequence shown here is derived from an EMBL/GenBank/DDBJ whole genome shotgun (WGS) entry which is preliminary data.</text>
</comment>
<protein>
    <submittedName>
        <fullName evidence="5">AAA family ATPase</fullName>
    </submittedName>
</protein>
<keyword evidence="2" id="KW-0235">DNA replication</keyword>
<gene>
    <name evidence="5" type="ORF">DASB73_039280</name>
</gene>
<organism evidence="5 6">
    <name type="scientific">Starmerella bacillaris</name>
    <name type="common">Yeast</name>
    <name type="synonym">Candida zemplinina</name>
    <dbReference type="NCBI Taxonomy" id="1247836"/>
    <lineage>
        <taxon>Eukaryota</taxon>
        <taxon>Fungi</taxon>
        <taxon>Dikarya</taxon>
        <taxon>Ascomycota</taxon>
        <taxon>Saccharomycotina</taxon>
        <taxon>Dipodascomycetes</taxon>
        <taxon>Dipodascales</taxon>
        <taxon>Trichomonascaceae</taxon>
        <taxon>Starmerella</taxon>
    </lineage>
</organism>
<dbReference type="Pfam" id="PF09079">
    <property type="entry name" value="WHD_Cdc6"/>
    <property type="match status" value="1"/>
</dbReference>
<feature type="domain" description="AAA+ ATPase" evidence="4">
    <location>
        <begin position="141"/>
        <end position="283"/>
    </location>
</feature>
<evidence type="ECO:0000256" key="1">
    <source>
        <dbReference type="ARBA" id="ARBA00006184"/>
    </source>
</evidence>
<dbReference type="InterPro" id="IPR049945">
    <property type="entry name" value="AAA_22"/>
</dbReference>